<dbReference type="RefSeq" id="WP_124306997.1">
    <property type="nucleotide sequence ID" value="NZ_BDEV01000177.1"/>
</dbReference>
<dbReference type="InterPro" id="IPR041698">
    <property type="entry name" value="Methyltransf_25"/>
</dbReference>
<protein>
    <submittedName>
        <fullName evidence="2">SAM-dependent methyltransferase</fullName>
    </submittedName>
</protein>
<dbReference type="Proteomes" id="UP000287385">
    <property type="component" value="Unassembled WGS sequence"/>
</dbReference>
<dbReference type="GO" id="GO:0008168">
    <property type="term" value="F:methyltransferase activity"/>
    <property type="evidence" value="ECO:0007669"/>
    <property type="project" value="UniProtKB-KW"/>
</dbReference>
<evidence type="ECO:0000259" key="1">
    <source>
        <dbReference type="Pfam" id="PF13649"/>
    </source>
</evidence>
<proteinExistence type="predicted"/>
<dbReference type="AlphaFoldDB" id="A0A401X938"/>
<evidence type="ECO:0000313" key="3">
    <source>
        <dbReference type="Proteomes" id="UP000287385"/>
    </source>
</evidence>
<keyword evidence="2" id="KW-0489">Methyltransferase</keyword>
<dbReference type="Pfam" id="PF13649">
    <property type="entry name" value="Methyltransf_25"/>
    <property type="match status" value="1"/>
</dbReference>
<dbReference type="Gene3D" id="3.40.50.150">
    <property type="entry name" value="Vaccinia Virus protein VP39"/>
    <property type="match status" value="1"/>
</dbReference>
<dbReference type="CDD" id="cd02440">
    <property type="entry name" value="AdoMet_MTases"/>
    <property type="match status" value="1"/>
</dbReference>
<dbReference type="GO" id="GO:0032259">
    <property type="term" value="P:methylation"/>
    <property type="evidence" value="ECO:0007669"/>
    <property type="project" value="UniProtKB-KW"/>
</dbReference>
<dbReference type="EMBL" id="BDEV01000177">
    <property type="protein sequence ID" value="GCD64247.1"/>
    <property type="molecule type" value="Genomic_DNA"/>
</dbReference>
<name>A0A401X938_ACEPA</name>
<dbReference type="SUPFAM" id="SSF53335">
    <property type="entry name" value="S-adenosyl-L-methionine-dependent methyltransferases"/>
    <property type="match status" value="1"/>
</dbReference>
<reference evidence="2 3" key="1">
    <citation type="submission" date="2016-06" db="EMBL/GenBank/DDBJ databases">
        <title>Acetobacter pasteurianus NBRC 3278 whole genome sequencing project.</title>
        <authorList>
            <person name="Matsutani M."/>
            <person name="Shiwa Y."/>
            <person name="Okamoto-Kainuma A."/>
            <person name="Ishikawa M."/>
            <person name="Koizumi Y."/>
            <person name="Yoshikawa H."/>
            <person name="Yakushi T."/>
            <person name="Matsushita K."/>
        </authorList>
    </citation>
    <scope>NUCLEOTIDE SEQUENCE [LARGE SCALE GENOMIC DNA]</scope>
    <source>
        <strain evidence="2 3">NBRC 3278</strain>
    </source>
</reference>
<keyword evidence="2" id="KW-0808">Transferase</keyword>
<feature type="domain" description="Methyltransferase" evidence="1">
    <location>
        <begin position="39"/>
        <end position="131"/>
    </location>
</feature>
<keyword evidence="3" id="KW-1185">Reference proteome</keyword>
<sequence length="202" mass="22651">MSDAHRWNVRFASDDYVFGKTPNFFLTQQVHLLPTGSNILSVADGEGRNGVWLATQGHHVTAVDIAETGLAKARRLAEEYGVDIDLQQIDLASWTWPTDCFDAVIAIFIQFADPDFRTRIFTGMQQATKPGRLILLQGYRPEQITYGTGGPSASENLYTETMLREAFSGWTIEHLRSHDSVIDADFFCDGVDGSQRHRDVPR</sequence>
<comment type="caution">
    <text evidence="2">The sequence shown here is derived from an EMBL/GenBank/DDBJ whole genome shotgun (WGS) entry which is preliminary data.</text>
</comment>
<dbReference type="InterPro" id="IPR029063">
    <property type="entry name" value="SAM-dependent_MTases_sf"/>
</dbReference>
<evidence type="ECO:0000313" key="2">
    <source>
        <dbReference type="EMBL" id="GCD64247.1"/>
    </source>
</evidence>
<organism evidence="2 3">
    <name type="scientific">Acetobacter pasteurianus NBRC 3278</name>
    <dbReference type="NCBI Taxonomy" id="1226660"/>
    <lineage>
        <taxon>Bacteria</taxon>
        <taxon>Pseudomonadati</taxon>
        <taxon>Pseudomonadota</taxon>
        <taxon>Alphaproteobacteria</taxon>
        <taxon>Acetobacterales</taxon>
        <taxon>Acetobacteraceae</taxon>
        <taxon>Acetobacter</taxon>
    </lineage>
</organism>
<gene>
    <name evidence="2" type="ORF">NBRC3278_3340</name>
</gene>
<accession>A0A401X938</accession>